<dbReference type="EMBL" id="JADEYS010000004">
    <property type="protein sequence ID" value="MBE9396789.1"/>
    <property type="molecule type" value="Genomic_DNA"/>
</dbReference>
<dbReference type="InterPro" id="IPR036265">
    <property type="entry name" value="HIT-like_sf"/>
</dbReference>
<accession>A0A8J7FBQ5</accession>
<dbReference type="InterPro" id="IPR043171">
    <property type="entry name" value="Ap4A_phos1/2-like"/>
</dbReference>
<dbReference type="Pfam" id="PF09830">
    <property type="entry name" value="ATP_transf"/>
    <property type="match status" value="1"/>
</dbReference>
<dbReference type="Proteomes" id="UP000640333">
    <property type="component" value="Unassembled WGS sequence"/>
</dbReference>
<dbReference type="GO" id="GO:0009117">
    <property type="term" value="P:nucleotide metabolic process"/>
    <property type="evidence" value="ECO:0007669"/>
    <property type="project" value="InterPro"/>
</dbReference>
<comment type="caution">
    <text evidence="4">The sequence shown here is derived from an EMBL/GenBank/DDBJ whole genome shotgun (WGS) entry which is preliminary data.</text>
</comment>
<dbReference type="GO" id="GO:0005524">
    <property type="term" value="F:ATP binding"/>
    <property type="evidence" value="ECO:0007669"/>
    <property type="project" value="InterPro"/>
</dbReference>
<proteinExistence type="predicted"/>
<dbReference type="Pfam" id="PF19327">
    <property type="entry name" value="Ap4A_phos_N"/>
    <property type="match status" value="1"/>
</dbReference>
<feature type="domain" description="ATP adenylyltransferase C-terminal" evidence="2">
    <location>
        <begin position="184"/>
        <end position="289"/>
    </location>
</feature>
<organism evidence="4 5">
    <name type="scientific">Pontibacterium sinense</name>
    <dbReference type="NCBI Taxonomy" id="2781979"/>
    <lineage>
        <taxon>Bacteria</taxon>
        <taxon>Pseudomonadati</taxon>
        <taxon>Pseudomonadota</taxon>
        <taxon>Gammaproteobacteria</taxon>
        <taxon>Oceanospirillales</taxon>
        <taxon>Oceanospirillaceae</taxon>
        <taxon>Pontibacterium</taxon>
    </lineage>
</organism>
<dbReference type="PANTHER" id="PTHR38420">
    <property type="entry name" value="AP-4-A PHOSPHORYLASE II"/>
    <property type="match status" value="1"/>
</dbReference>
<protein>
    <submittedName>
        <fullName evidence="4">Phosphorylase</fullName>
    </submittedName>
</protein>
<dbReference type="PANTHER" id="PTHR38420:SF1">
    <property type="entry name" value="PUTATIVE (AFU_ORTHOLOGUE AFUA_5G14690)-RELATED"/>
    <property type="match status" value="1"/>
</dbReference>
<dbReference type="RefSeq" id="WP_193952341.1">
    <property type="nucleotide sequence ID" value="NZ_JADEYS010000004.1"/>
</dbReference>
<dbReference type="InterPro" id="IPR019200">
    <property type="entry name" value="ATP_adenylylTrfase_C"/>
</dbReference>
<evidence type="ECO:0000259" key="3">
    <source>
        <dbReference type="Pfam" id="PF19327"/>
    </source>
</evidence>
<dbReference type="GO" id="GO:0003877">
    <property type="term" value="F:ATP:ADP adenylyltransferase activity"/>
    <property type="evidence" value="ECO:0007669"/>
    <property type="project" value="InterPro"/>
</dbReference>
<dbReference type="InterPro" id="IPR009163">
    <property type="entry name" value="Ap4A_phos1/2"/>
</dbReference>
<evidence type="ECO:0000259" key="2">
    <source>
        <dbReference type="Pfam" id="PF09830"/>
    </source>
</evidence>
<reference evidence="4" key="1">
    <citation type="submission" date="2020-10" db="EMBL/GenBank/DDBJ databases">
        <title>Bacterium isolated from coastal waters sediment.</title>
        <authorList>
            <person name="Chen R.-J."/>
            <person name="Lu D.-C."/>
            <person name="Zhu K.-L."/>
            <person name="Du Z.-J."/>
        </authorList>
    </citation>
    <scope>NUCLEOTIDE SEQUENCE</scope>
    <source>
        <strain evidence="4">N1Y112</strain>
    </source>
</reference>
<name>A0A8J7FBQ5_9GAMM</name>
<sequence length="289" mass="32372">MNDSAATLMQDVERVTQGALASGALQSIDTAYEHVTDAGQSFLLRTLSNLKRKEDAAQRLKKAGDTRRNPFKPYDEALYVRDLGDDHICLLNKFNVVDHHLLIVTREMESQQDKIKQRDFQALAQVMQEIDGLAFYNGGKIAGASQPHKHLQLIPLPMTACQELPFSDALNQLKPGHPNSRLELGFRHSGMQLPEGLFDDPSHAADALKNTYNQLREELEIKDDGLQTTSAYNLLITRKWMLMVPRTKESFEGVSFNSLAFVGALLVRSEEEAVRLKEHGLMKVLASVC</sequence>
<dbReference type="SUPFAM" id="SSF54197">
    <property type="entry name" value="HIT-like"/>
    <property type="match status" value="1"/>
</dbReference>
<dbReference type="InterPro" id="IPR045759">
    <property type="entry name" value="Ap4A_phos1/2_N"/>
</dbReference>
<evidence type="ECO:0000313" key="5">
    <source>
        <dbReference type="Proteomes" id="UP000640333"/>
    </source>
</evidence>
<dbReference type="AlphaFoldDB" id="A0A8J7FBQ5"/>
<dbReference type="Gene3D" id="3.30.428.70">
    <property type="match status" value="1"/>
</dbReference>
<evidence type="ECO:0000313" key="4">
    <source>
        <dbReference type="EMBL" id="MBE9396789.1"/>
    </source>
</evidence>
<feature type="active site" description="Nucleophile" evidence="1">
    <location>
        <position position="150"/>
    </location>
</feature>
<dbReference type="PIRSF" id="PIRSF000846">
    <property type="entry name" value="ATP_adenylyltr"/>
    <property type="match status" value="1"/>
</dbReference>
<keyword evidence="5" id="KW-1185">Reference proteome</keyword>
<evidence type="ECO:0000256" key="1">
    <source>
        <dbReference type="PIRSR" id="PIRSR000846-1"/>
    </source>
</evidence>
<gene>
    <name evidence="4" type="ORF">IOQ59_05870</name>
</gene>
<feature type="domain" description="Ap4A phosphorylase 1/2 N-terminal" evidence="3">
    <location>
        <begin position="5"/>
        <end position="171"/>
    </location>
</feature>